<sequence length="259" mass="28445">MGFGPKSTENPHFLPKLAKILFKARIQTFRVKTGYGNRFLREEELGWWQAPTRTEGTSSQFEGAAATANSKPCASIQKDPSDVKLTLKSIQTRTSKFGWESPGFHFDCSGTAQEQCHAVTVTYRRWSTLTRKDDLNFGVKAPLAMCRTRQVGIELIWSSAGVAGTGSASKSGHATETLYIHTNEALKAFGSELNGQQSTCIMDMEIQNRARIQSRAGAFIGHWVGGPDGDQEVIQSNVVGELEGATSNDKDFIEDNFSK</sequence>
<reference evidence="1" key="1">
    <citation type="submission" date="2023-03" db="EMBL/GenBank/DDBJ databases">
        <title>Massive genome expansion in bonnet fungi (Mycena s.s.) driven by repeated elements and novel gene families across ecological guilds.</title>
        <authorList>
            <consortium name="Lawrence Berkeley National Laboratory"/>
            <person name="Harder C.B."/>
            <person name="Miyauchi S."/>
            <person name="Viragh M."/>
            <person name="Kuo A."/>
            <person name="Thoen E."/>
            <person name="Andreopoulos B."/>
            <person name="Lu D."/>
            <person name="Skrede I."/>
            <person name="Drula E."/>
            <person name="Henrissat B."/>
            <person name="Morin E."/>
            <person name="Kohler A."/>
            <person name="Barry K."/>
            <person name="LaButti K."/>
            <person name="Morin E."/>
            <person name="Salamov A."/>
            <person name="Lipzen A."/>
            <person name="Mereny Z."/>
            <person name="Hegedus B."/>
            <person name="Baldrian P."/>
            <person name="Stursova M."/>
            <person name="Weitz H."/>
            <person name="Taylor A."/>
            <person name="Grigoriev I.V."/>
            <person name="Nagy L.G."/>
            <person name="Martin F."/>
            <person name="Kauserud H."/>
        </authorList>
    </citation>
    <scope>NUCLEOTIDE SEQUENCE</scope>
    <source>
        <strain evidence="1">CBHHK002</strain>
    </source>
</reference>
<proteinExistence type="predicted"/>
<comment type="caution">
    <text evidence="1">The sequence shown here is derived from an EMBL/GenBank/DDBJ whole genome shotgun (WGS) entry which is preliminary data.</text>
</comment>
<accession>A0AAD6Z9A7</accession>
<evidence type="ECO:0000313" key="1">
    <source>
        <dbReference type="EMBL" id="KAJ7312342.1"/>
    </source>
</evidence>
<dbReference type="EMBL" id="JARIHO010000073">
    <property type="protein sequence ID" value="KAJ7312342.1"/>
    <property type="molecule type" value="Genomic_DNA"/>
</dbReference>
<keyword evidence="2" id="KW-1185">Reference proteome</keyword>
<gene>
    <name evidence="1" type="ORF">DFH08DRAFT_822388</name>
</gene>
<protein>
    <submittedName>
        <fullName evidence="1">Uncharacterized protein</fullName>
    </submittedName>
</protein>
<organism evidence="1 2">
    <name type="scientific">Mycena albidolilacea</name>
    <dbReference type="NCBI Taxonomy" id="1033008"/>
    <lineage>
        <taxon>Eukaryota</taxon>
        <taxon>Fungi</taxon>
        <taxon>Dikarya</taxon>
        <taxon>Basidiomycota</taxon>
        <taxon>Agaricomycotina</taxon>
        <taxon>Agaricomycetes</taxon>
        <taxon>Agaricomycetidae</taxon>
        <taxon>Agaricales</taxon>
        <taxon>Marasmiineae</taxon>
        <taxon>Mycenaceae</taxon>
        <taxon>Mycena</taxon>
    </lineage>
</organism>
<dbReference type="AlphaFoldDB" id="A0AAD6Z9A7"/>
<name>A0AAD6Z9A7_9AGAR</name>
<evidence type="ECO:0000313" key="2">
    <source>
        <dbReference type="Proteomes" id="UP001218218"/>
    </source>
</evidence>
<dbReference type="Proteomes" id="UP001218218">
    <property type="component" value="Unassembled WGS sequence"/>
</dbReference>